<keyword evidence="1" id="KW-0812">Transmembrane</keyword>
<dbReference type="STRING" id="697281.Mahau_0534"/>
<dbReference type="Proteomes" id="UP000008457">
    <property type="component" value="Chromosome"/>
</dbReference>
<organism evidence="2 3">
    <name type="scientific">Mahella australiensis (strain DSM 15567 / CIP 107919 / 50-1 BON)</name>
    <dbReference type="NCBI Taxonomy" id="697281"/>
    <lineage>
        <taxon>Bacteria</taxon>
        <taxon>Bacillati</taxon>
        <taxon>Bacillota</taxon>
        <taxon>Clostridia</taxon>
        <taxon>Thermoanaerobacterales</taxon>
        <taxon>Thermoanaerobacterales Family IV. Incertae Sedis</taxon>
        <taxon>Mahella</taxon>
    </lineage>
</organism>
<accession>F3ZZC8</accession>
<dbReference type="KEGG" id="mas:Mahau_0534"/>
<feature type="transmembrane region" description="Helical" evidence="1">
    <location>
        <begin position="35"/>
        <end position="59"/>
    </location>
</feature>
<evidence type="ECO:0000313" key="3">
    <source>
        <dbReference type="Proteomes" id="UP000008457"/>
    </source>
</evidence>
<name>F3ZZC8_MAHA5</name>
<protein>
    <submittedName>
        <fullName evidence="2">Uncharacterized protein</fullName>
    </submittedName>
</protein>
<feature type="transmembrane region" description="Helical" evidence="1">
    <location>
        <begin position="96"/>
        <end position="121"/>
    </location>
</feature>
<evidence type="ECO:0000256" key="1">
    <source>
        <dbReference type="SAM" id="Phobius"/>
    </source>
</evidence>
<keyword evidence="3" id="KW-1185">Reference proteome</keyword>
<gene>
    <name evidence="2" type="ordered locus">Mahau_0534</name>
</gene>
<feature type="transmembrane region" description="Helical" evidence="1">
    <location>
        <begin position="133"/>
        <end position="154"/>
    </location>
</feature>
<evidence type="ECO:0000313" key="2">
    <source>
        <dbReference type="EMBL" id="AEE95738.1"/>
    </source>
</evidence>
<dbReference type="EMBL" id="CP002360">
    <property type="protein sequence ID" value="AEE95738.1"/>
    <property type="molecule type" value="Genomic_DNA"/>
</dbReference>
<reference evidence="3" key="1">
    <citation type="submission" date="2010-11" db="EMBL/GenBank/DDBJ databases">
        <title>The complete genome of Mahella australiensis DSM 15567.</title>
        <authorList>
            <consortium name="US DOE Joint Genome Institute (JGI-PGF)"/>
            <person name="Lucas S."/>
            <person name="Copeland A."/>
            <person name="Lapidus A."/>
            <person name="Bruce D."/>
            <person name="Goodwin L."/>
            <person name="Pitluck S."/>
            <person name="Kyrpides N."/>
            <person name="Mavromatis K."/>
            <person name="Pagani I."/>
            <person name="Ivanova N."/>
            <person name="Teshima H."/>
            <person name="Brettin T."/>
            <person name="Detter J.C."/>
            <person name="Han C."/>
            <person name="Tapia R."/>
            <person name="Land M."/>
            <person name="Hauser L."/>
            <person name="Markowitz V."/>
            <person name="Cheng J.-F."/>
            <person name="Hugenholtz P."/>
            <person name="Woyke T."/>
            <person name="Wu D."/>
            <person name="Spring S."/>
            <person name="Pukall R."/>
            <person name="Steenblock K."/>
            <person name="Schneider S."/>
            <person name="Klenk H.-P."/>
            <person name="Eisen J.A."/>
        </authorList>
    </citation>
    <scope>NUCLEOTIDE SEQUENCE [LARGE SCALE GENOMIC DNA]</scope>
    <source>
        <strain evidence="3">DSM 15567 / CIP 107919 / 50-1 BON</strain>
    </source>
</reference>
<dbReference type="eggNOG" id="ENOG502ZE6A">
    <property type="taxonomic scope" value="Bacteria"/>
</dbReference>
<dbReference type="HOGENOM" id="CLU_1592595_0_0_9"/>
<feature type="transmembrane region" description="Helical" evidence="1">
    <location>
        <begin position="65"/>
        <end position="84"/>
    </location>
</feature>
<keyword evidence="1" id="KW-0472">Membrane</keyword>
<dbReference type="RefSeq" id="WP_013780171.1">
    <property type="nucleotide sequence ID" value="NC_015520.1"/>
</dbReference>
<sequence>MNVWNRLWRIIVEIFMPVSGHWLREGLRLMAASCAYLLAAAVIWAAVYRLVAALQALYIPIPQPVGLLMLLLGIPYFVIWFIFGKKFGSHLDAKPALYGLFIGIIGIIPDTAYVIYVYMQLVKYSYATELERISIIILSVFCIVLPIMSMLGTVDGFNDAKKTSHHI</sequence>
<reference evidence="2 3" key="2">
    <citation type="journal article" date="2011" name="Stand. Genomic Sci.">
        <title>Complete genome sequence of Mahella australiensis type strain (50-1 BON).</title>
        <authorList>
            <person name="Sikorski J."/>
            <person name="Teshima H."/>
            <person name="Nolan M."/>
            <person name="Lucas S."/>
            <person name="Hammon N."/>
            <person name="Deshpande S."/>
            <person name="Cheng J.F."/>
            <person name="Pitluck S."/>
            <person name="Liolios K."/>
            <person name="Pagani I."/>
            <person name="Ivanova N."/>
            <person name="Huntemann M."/>
            <person name="Mavromatis K."/>
            <person name="Ovchinikova G."/>
            <person name="Pati A."/>
            <person name="Tapia R."/>
            <person name="Han C."/>
            <person name="Goodwin L."/>
            <person name="Chen A."/>
            <person name="Palaniappan K."/>
            <person name="Land M."/>
            <person name="Hauser L."/>
            <person name="Ngatchou-Djao O.D."/>
            <person name="Rohde M."/>
            <person name="Pukall R."/>
            <person name="Spring S."/>
            <person name="Abt B."/>
            <person name="Goker M."/>
            <person name="Detter J.C."/>
            <person name="Woyke T."/>
            <person name="Bristow J."/>
            <person name="Markowitz V."/>
            <person name="Hugenholtz P."/>
            <person name="Eisen J.A."/>
            <person name="Kyrpides N.C."/>
            <person name="Klenk H.P."/>
            <person name="Lapidus A."/>
        </authorList>
    </citation>
    <scope>NUCLEOTIDE SEQUENCE [LARGE SCALE GENOMIC DNA]</scope>
    <source>
        <strain evidence="3">DSM 15567 / CIP 107919 / 50-1 BON</strain>
    </source>
</reference>
<proteinExistence type="predicted"/>
<keyword evidence="1" id="KW-1133">Transmembrane helix</keyword>
<dbReference type="AlphaFoldDB" id="F3ZZC8"/>